<gene>
    <name evidence="3" type="ORF">ACFFRH_36125</name>
</gene>
<feature type="transmembrane region" description="Helical" evidence="2">
    <location>
        <begin position="172"/>
        <end position="195"/>
    </location>
</feature>
<keyword evidence="4" id="KW-1185">Reference proteome</keyword>
<sequence>MNPPVPTLSAWPFLVTRGILLGYRVVIAPEFLVSAGDAGAVYASARTEPGLSTTGPITQVVKAANGEPLTLIHRRLPAAVDDLGAVPLRDRHGRPFPLIEGYALRGAHEDVLVTDEQWRELHRFVLSGYRRYLAGESQGPLLIPSREHSLNAPATPPVRPAPAPRPSPLPGFGITMVALVIVGAGVVAVLLVLLLR</sequence>
<dbReference type="RefSeq" id="WP_386161983.1">
    <property type="nucleotide sequence ID" value="NZ_JBHMBS010000028.1"/>
</dbReference>
<feature type="compositionally biased region" description="Pro residues" evidence="1">
    <location>
        <begin position="154"/>
        <end position="164"/>
    </location>
</feature>
<feature type="region of interest" description="Disordered" evidence="1">
    <location>
        <begin position="144"/>
        <end position="164"/>
    </location>
</feature>
<comment type="caution">
    <text evidence="3">The sequence shown here is derived from an EMBL/GenBank/DDBJ whole genome shotgun (WGS) entry which is preliminary data.</text>
</comment>
<dbReference type="Proteomes" id="UP001589610">
    <property type="component" value="Unassembled WGS sequence"/>
</dbReference>
<evidence type="ECO:0000256" key="1">
    <source>
        <dbReference type="SAM" id="MobiDB-lite"/>
    </source>
</evidence>
<organism evidence="3 4">
    <name type="scientific">Streptosporangium vulgare</name>
    <dbReference type="NCBI Taxonomy" id="46190"/>
    <lineage>
        <taxon>Bacteria</taxon>
        <taxon>Bacillati</taxon>
        <taxon>Actinomycetota</taxon>
        <taxon>Actinomycetes</taxon>
        <taxon>Streptosporangiales</taxon>
        <taxon>Streptosporangiaceae</taxon>
        <taxon>Streptosporangium</taxon>
    </lineage>
</organism>
<keyword evidence="2" id="KW-1133">Transmembrane helix</keyword>
<evidence type="ECO:0000256" key="2">
    <source>
        <dbReference type="SAM" id="Phobius"/>
    </source>
</evidence>
<evidence type="ECO:0000313" key="4">
    <source>
        <dbReference type="Proteomes" id="UP001589610"/>
    </source>
</evidence>
<name>A0ABV5TP73_9ACTN</name>
<accession>A0ABV5TP73</accession>
<dbReference type="EMBL" id="JBHMBS010000028">
    <property type="protein sequence ID" value="MFB9680933.1"/>
    <property type="molecule type" value="Genomic_DNA"/>
</dbReference>
<reference evidence="3 4" key="1">
    <citation type="submission" date="2024-09" db="EMBL/GenBank/DDBJ databases">
        <authorList>
            <person name="Sun Q."/>
            <person name="Mori K."/>
        </authorList>
    </citation>
    <scope>NUCLEOTIDE SEQUENCE [LARGE SCALE GENOMIC DNA]</scope>
    <source>
        <strain evidence="3 4">JCM 3028</strain>
    </source>
</reference>
<keyword evidence="2" id="KW-0472">Membrane</keyword>
<proteinExistence type="predicted"/>
<evidence type="ECO:0000313" key="3">
    <source>
        <dbReference type="EMBL" id="MFB9680933.1"/>
    </source>
</evidence>
<protein>
    <submittedName>
        <fullName evidence="3">Uncharacterized protein</fullName>
    </submittedName>
</protein>
<keyword evidence="2" id="KW-0812">Transmembrane</keyword>